<evidence type="ECO:0000256" key="1">
    <source>
        <dbReference type="ARBA" id="ARBA00022443"/>
    </source>
</evidence>
<dbReference type="Pfam" id="PF00018">
    <property type="entry name" value="SH3_1"/>
    <property type="match status" value="1"/>
</dbReference>
<reference evidence="6" key="2">
    <citation type="submission" date="2024-06" db="UniProtKB">
        <authorList>
            <consortium name="EnsemblMetazoa"/>
        </authorList>
    </citation>
    <scope>IDENTIFICATION</scope>
</reference>
<dbReference type="SUPFAM" id="SSF47986">
    <property type="entry name" value="DEATH domain"/>
    <property type="match status" value="1"/>
</dbReference>
<keyword evidence="7" id="KW-1185">Reference proteome</keyword>
<name>A0AAN0JP68_AMPQE</name>
<dbReference type="GO" id="GO:0007165">
    <property type="term" value="P:signal transduction"/>
    <property type="evidence" value="ECO:0007669"/>
    <property type="project" value="InterPro"/>
</dbReference>
<keyword evidence="3" id="KW-0175">Coiled coil</keyword>
<evidence type="ECO:0008006" key="8">
    <source>
        <dbReference type="Google" id="ProtNLM"/>
    </source>
</evidence>
<keyword evidence="1 2" id="KW-0728">SH3 domain</keyword>
<dbReference type="GeneID" id="109587056"/>
<dbReference type="Gene3D" id="2.30.30.40">
    <property type="entry name" value="SH3 Domains"/>
    <property type="match status" value="1"/>
</dbReference>
<dbReference type="InterPro" id="IPR011029">
    <property type="entry name" value="DEATH-like_dom_sf"/>
</dbReference>
<organism evidence="6 7">
    <name type="scientific">Amphimedon queenslandica</name>
    <name type="common">Sponge</name>
    <dbReference type="NCBI Taxonomy" id="400682"/>
    <lineage>
        <taxon>Eukaryota</taxon>
        <taxon>Metazoa</taxon>
        <taxon>Porifera</taxon>
        <taxon>Demospongiae</taxon>
        <taxon>Heteroscleromorpha</taxon>
        <taxon>Haplosclerida</taxon>
        <taxon>Niphatidae</taxon>
        <taxon>Amphimedon</taxon>
    </lineage>
</organism>
<evidence type="ECO:0000256" key="3">
    <source>
        <dbReference type="SAM" id="Coils"/>
    </source>
</evidence>
<dbReference type="RefSeq" id="XP_019858830.1">
    <property type="nucleotide sequence ID" value="XM_020003271.1"/>
</dbReference>
<feature type="domain" description="SH3" evidence="4">
    <location>
        <begin position="564"/>
        <end position="624"/>
    </location>
</feature>
<dbReference type="InterPro" id="IPR001452">
    <property type="entry name" value="SH3_domain"/>
</dbReference>
<dbReference type="InterPro" id="IPR000488">
    <property type="entry name" value="Death_dom"/>
</dbReference>
<accession>A0AAN0JP68</accession>
<dbReference type="KEGG" id="aqu:109587056"/>
<evidence type="ECO:0000256" key="2">
    <source>
        <dbReference type="PROSITE-ProRule" id="PRU00192"/>
    </source>
</evidence>
<dbReference type="PROSITE" id="PS50002">
    <property type="entry name" value="SH3"/>
    <property type="match status" value="1"/>
</dbReference>
<dbReference type="SUPFAM" id="SSF50044">
    <property type="entry name" value="SH3-domain"/>
    <property type="match status" value="1"/>
</dbReference>
<feature type="coiled-coil region" evidence="3">
    <location>
        <begin position="533"/>
        <end position="560"/>
    </location>
</feature>
<dbReference type="Gene3D" id="1.10.533.10">
    <property type="entry name" value="Death Domain, Fas"/>
    <property type="match status" value="1"/>
</dbReference>
<proteinExistence type="predicted"/>
<feature type="domain" description="Death" evidence="5">
    <location>
        <begin position="28"/>
        <end position="97"/>
    </location>
</feature>
<evidence type="ECO:0000259" key="5">
    <source>
        <dbReference type="PROSITE" id="PS50017"/>
    </source>
</evidence>
<dbReference type="Proteomes" id="UP000007879">
    <property type="component" value="Unassembled WGS sequence"/>
</dbReference>
<dbReference type="SMART" id="SM00326">
    <property type="entry name" value="SH3"/>
    <property type="match status" value="1"/>
</dbReference>
<sequence length="692" mass="79194">MARRVFCLGISHIKLVSDVLKESRFVDADWFELGMGLNLPYPGLANIRARFTDPSQCLLECLSLWLTSANNRTWESLASALERMNQKPAATLIRKTYDDPASQIFQHYSDRISQVSLTDSCIQLLFTEGLITEDTQRKIERCGGSLSDTLRELMIAVSDDHSKLRSLGNILRELEETKPLAQDIIKDCGKNNNEMIGSVTTALVRQVTNSTVNLLPTANTTVSAGEFFFNAAYRPIFNEVRGHFGILRDKIVPLISQSKASIEEMKSFLQLSFPELSAELSNAHSIEGIMNVVVKSCRVNDISIIKIIVLRFEITQAEDLISKYEGIVKGVCGSLKNFHSQNQPKHLSYYNTIQFTLGWEPDEHSLDDIRNLLEEAFKELNKRIIVRSIHRGNSIIIICYAPHHLLAALLLEAQDNLTVLMKEYSLIRLTIGHYTVYDKRIRYKVMNNECLAEEIKLADGEEQELRTLLDYKEGSIFEQENIIKKRKEYIERTLQTPESKLKEKLLTRGKLINEIFKSKKSETQYSRTSLLMKAGREEALVEYKKKIELLQENISKTSVQLLMSQKTTVYTICKYHAIRSYELSFDKGEELEIHSRNGYWWRGRSLVSGDEGYIPSSCVYSMLESLQLLEFILSVEVVSLPVLQKIRNDSSSNDEKASLFLETINDDPIMISALREDKRQHQQGMILFSDYF</sequence>
<dbReference type="InterPro" id="IPR036028">
    <property type="entry name" value="SH3-like_dom_sf"/>
</dbReference>
<protein>
    <recommendedName>
        <fullName evidence="8">SH3 domain-containing protein</fullName>
    </recommendedName>
</protein>
<evidence type="ECO:0000259" key="4">
    <source>
        <dbReference type="PROSITE" id="PS50002"/>
    </source>
</evidence>
<dbReference type="EnsemblMetazoa" id="XM_020003271.1">
    <property type="protein sequence ID" value="XP_019858830.1"/>
    <property type="gene ID" value="LOC109587056"/>
</dbReference>
<dbReference type="AlphaFoldDB" id="A0AAN0JP68"/>
<reference evidence="7" key="1">
    <citation type="journal article" date="2010" name="Nature">
        <title>The Amphimedon queenslandica genome and the evolution of animal complexity.</title>
        <authorList>
            <person name="Srivastava M."/>
            <person name="Simakov O."/>
            <person name="Chapman J."/>
            <person name="Fahey B."/>
            <person name="Gauthier M.E."/>
            <person name="Mitros T."/>
            <person name="Richards G.S."/>
            <person name="Conaco C."/>
            <person name="Dacre M."/>
            <person name="Hellsten U."/>
            <person name="Larroux C."/>
            <person name="Putnam N.H."/>
            <person name="Stanke M."/>
            <person name="Adamska M."/>
            <person name="Darling A."/>
            <person name="Degnan S.M."/>
            <person name="Oakley T.H."/>
            <person name="Plachetzki D.C."/>
            <person name="Zhai Y."/>
            <person name="Adamski M."/>
            <person name="Calcino A."/>
            <person name="Cummins S.F."/>
            <person name="Goodstein D.M."/>
            <person name="Harris C."/>
            <person name="Jackson D.J."/>
            <person name="Leys S.P."/>
            <person name="Shu S."/>
            <person name="Woodcroft B.J."/>
            <person name="Vervoort M."/>
            <person name="Kosik K.S."/>
            <person name="Manning G."/>
            <person name="Degnan B.M."/>
            <person name="Rokhsar D.S."/>
        </authorList>
    </citation>
    <scope>NUCLEOTIDE SEQUENCE [LARGE SCALE GENOMIC DNA]</scope>
</reference>
<dbReference type="PROSITE" id="PS50017">
    <property type="entry name" value="DEATH_DOMAIN"/>
    <property type="match status" value="1"/>
</dbReference>
<dbReference type="Pfam" id="PF00531">
    <property type="entry name" value="Death"/>
    <property type="match status" value="1"/>
</dbReference>
<evidence type="ECO:0000313" key="6">
    <source>
        <dbReference type="EnsemblMetazoa" id="XP_019858830.1"/>
    </source>
</evidence>
<evidence type="ECO:0000313" key="7">
    <source>
        <dbReference type="Proteomes" id="UP000007879"/>
    </source>
</evidence>